<dbReference type="GO" id="GO:0016787">
    <property type="term" value="F:hydrolase activity"/>
    <property type="evidence" value="ECO:0007669"/>
    <property type="project" value="UniProtKB-KW"/>
</dbReference>
<dbReference type="SUPFAM" id="SSF53474">
    <property type="entry name" value="alpha/beta-Hydrolases"/>
    <property type="match status" value="1"/>
</dbReference>
<dbReference type="OrthoDB" id="19653at2759"/>
<gene>
    <name evidence="3" type="ORF">BZG36_04974</name>
</gene>
<sequence>MDAFINGLAYTLSYLPISVQAKTWRTLANAAVYTGGGGAYEERPLNTKAGPVRLLMYKPETSTAKAPWPVYYNIHGGGWTIGRPEMDNFWCRRVADEVGCVVVAVDYCKAPEHPYPEALEQCYEILRWIADTSADGGATLCSLNPEKVAIGGFSAGGNLTLTTALKFIQDKDISAKLVLLNAIYPAIDLVTPYADKMKRVSPHVQTKSIPEPMAHLYNVAYTVPGREGEPLCSPKYASNGDLAQFPRTLVLAADLDCLYVEAQEFADQLRQAGVDVVFQLYPNSIHGFTYRRPGQPDYNPETKEASIVLSMSELKKAFA</sequence>
<evidence type="ECO:0000313" key="4">
    <source>
        <dbReference type="Proteomes" id="UP000242875"/>
    </source>
</evidence>
<name>A0A261XV46_9FUNG</name>
<reference evidence="3 4" key="1">
    <citation type="journal article" date="2017" name="Mycologia">
        <title>Bifiguratus adelaidae, gen. et sp. nov., a new member of Mucoromycotina in endophytic and soil-dwelling habitats.</title>
        <authorList>
            <person name="Torres-Cruz T.J."/>
            <person name="Billingsley Tobias T.L."/>
            <person name="Almatruk M."/>
            <person name="Hesse C."/>
            <person name="Kuske C.R."/>
            <person name="Desiro A."/>
            <person name="Benucci G.M."/>
            <person name="Bonito G."/>
            <person name="Stajich J.E."/>
            <person name="Dunlap C."/>
            <person name="Arnold A.E."/>
            <person name="Porras-Alfaro A."/>
        </authorList>
    </citation>
    <scope>NUCLEOTIDE SEQUENCE [LARGE SCALE GENOMIC DNA]</scope>
    <source>
        <strain evidence="3 4">AZ0501</strain>
    </source>
</reference>
<dbReference type="Pfam" id="PF07859">
    <property type="entry name" value="Abhydrolase_3"/>
    <property type="match status" value="1"/>
</dbReference>
<evidence type="ECO:0000313" key="3">
    <source>
        <dbReference type="EMBL" id="OZJ02220.1"/>
    </source>
</evidence>
<keyword evidence="1" id="KW-0378">Hydrolase</keyword>
<protein>
    <recommendedName>
        <fullName evidence="2">Alpha/beta hydrolase fold-3 domain-containing protein</fullName>
    </recommendedName>
</protein>
<dbReference type="InterPro" id="IPR013094">
    <property type="entry name" value="AB_hydrolase_3"/>
</dbReference>
<dbReference type="Gene3D" id="3.40.50.1820">
    <property type="entry name" value="alpha/beta hydrolase"/>
    <property type="match status" value="1"/>
</dbReference>
<dbReference type="AlphaFoldDB" id="A0A261XV46"/>
<dbReference type="EMBL" id="MVBO01000175">
    <property type="protein sequence ID" value="OZJ02220.1"/>
    <property type="molecule type" value="Genomic_DNA"/>
</dbReference>
<comment type="caution">
    <text evidence="3">The sequence shown here is derived from an EMBL/GenBank/DDBJ whole genome shotgun (WGS) entry which is preliminary data.</text>
</comment>
<dbReference type="PANTHER" id="PTHR48081">
    <property type="entry name" value="AB HYDROLASE SUPERFAMILY PROTEIN C4A8.06C"/>
    <property type="match status" value="1"/>
</dbReference>
<evidence type="ECO:0000259" key="2">
    <source>
        <dbReference type="Pfam" id="PF07859"/>
    </source>
</evidence>
<evidence type="ECO:0000256" key="1">
    <source>
        <dbReference type="ARBA" id="ARBA00022801"/>
    </source>
</evidence>
<dbReference type="InterPro" id="IPR029058">
    <property type="entry name" value="AB_hydrolase_fold"/>
</dbReference>
<feature type="domain" description="Alpha/beta hydrolase fold-3" evidence="2">
    <location>
        <begin position="73"/>
        <end position="289"/>
    </location>
</feature>
<dbReference type="Proteomes" id="UP000242875">
    <property type="component" value="Unassembled WGS sequence"/>
</dbReference>
<dbReference type="PANTHER" id="PTHR48081:SF8">
    <property type="entry name" value="ALPHA_BETA HYDROLASE FOLD-3 DOMAIN-CONTAINING PROTEIN-RELATED"/>
    <property type="match status" value="1"/>
</dbReference>
<proteinExistence type="predicted"/>
<keyword evidence="4" id="KW-1185">Reference proteome</keyword>
<dbReference type="InterPro" id="IPR050300">
    <property type="entry name" value="GDXG_lipolytic_enzyme"/>
</dbReference>
<accession>A0A261XV46</accession>
<organism evidence="3 4">
    <name type="scientific">Bifiguratus adelaidae</name>
    <dbReference type="NCBI Taxonomy" id="1938954"/>
    <lineage>
        <taxon>Eukaryota</taxon>
        <taxon>Fungi</taxon>
        <taxon>Fungi incertae sedis</taxon>
        <taxon>Mucoromycota</taxon>
        <taxon>Mucoromycotina</taxon>
        <taxon>Endogonomycetes</taxon>
        <taxon>Endogonales</taxon>
        <taxon>Endogonales incertae sedis</taxon>
        <taxon>Bifiguratus</taxon>
    </lineage>
</organism>